<sequence>MGGGEDDEEEEDIGLSVLLQRGGSSDTKNGTKKVKGKASRRNSMRFSSSVTASTASTAPTVTTTTTTTTDPVPVPDPVLEKITTPDNTDAVTNRTTAVANMVIKIFGTNHRATSSFASTAAVRMGSDTVLMMKDQQAPTNTTADTTTTSTNIRTGRRRRRLQTRSPLLPQLPPPKTRKQRSRGRGSVVTATRTPSMNKYEQLVINKNTDNGSLQQQQQQQQRPRRSGTTLKMKRRSSILKSSSFVDDDDEDEDSCNSEGEEKITEAREWVLNQLQHRQQSSRSLLPPIPTDNTTTCTGGATDDSSSMVVKYRKEEKEEEQEVIETTDDEDDETKQLTILLSPKRRRRQKSGRIISFIKTTPAIATATAHEDEEKVDDTNNHHLTVATVPLTVTMSSLSSPRLPLISKTSPSKATLSTRQQKKPRERRYSIIKGYRSESSRSTDPPISIPDSTSTSSSSIATATAAEGSDDTSSTTIAKQKKKKKKKRRPSLKDKFNGDDVSLGDTTKKKARFGRIVITEFPIILGDNPAVKSGAPITIDWIPQGEKQFSINAYEQFKPSRKRRNNLYISVSDRANILLAAGYTMHEINDAMISSVFD</sequence>
<dbReference type="KEGG" id="fcy:FRACYDRAFT_235710"/>
<feature type="region of interest" description="Disordered" evidence="1">
    <location>
        <begin position="280"/>
        <end position="305"/>
    </location>
</feature>
<feature type="compositionally biased region" description="Basic residues" evidence="1">
    <location>
        <begin position="478"/>
        <end position="489"/>
    </location>
</feature>
<feature type="compositionally biased region" description="Polar residues" evidence="1">
    <location>
        <begin position="188"/>
        <end position="213"/>
    </location>
</feature>
<feature type="compositionally biased region" description="Low complexity" evidence="1">
    <location>
        <begin position="441"/>
        <end position="464"/>
    </location>
</feature>
<feature type="compositionally biased region" description="Low complexity" evidence="1">
    <location>
        <begin position="47"/>
        <end position="71"/>
    </location>
</feature>
<feature type="region of interest" description="Disordered" evidence="1">
    <location>
        <begin position="134"/>
        <end position="261"/>
    </location>
</feature>
<dbReference type="Proteomes" id="UP000095751">
    <property type="component" value="Unassembled WGS sequence"/>
</dbReference>
<evidence type="ECO:0000313" key="2">
    <source>
        <dbReference type="EMBL" id="OEU19653.1"/>
    </source>
</evidence>
<feature type="region of interest" description="Disordered" evidence="1">
    <location>
        <begin position="398"/>
        <end position="503"/>
    </location>
</feature>
<accession>A0A1E7FPC0</accession>
<keyword evidence="3" id="KW-1185">Reference proteome</keyword>
<protein>
    <submittedName>
        <fullName evidence="2">Uncharacterized protein</fullName>
    </submittedName>
</protein>
<feature type="compositionally biased region" description="Low complexity" evidence="1">
    <location>
        <begin position="134"/>
        <end position="153"/>
    </location>
</feature>
<reference evidence="2 3" key="1">
    <citation type="submission" date="2016-09" db="EMBL/GenBank/DDBJ databases">
        <title>Extensive genetic diversity and differential bi-allelic expression allows diatom success in the polar Southern Ocean.</title>
        <authorList>
            <consortium name="DOE Joint Genome Institute"/>
            <person name="Mock T."/>
            <person name="Otillar R.P."/>
            <person name="Strauss J."/>
            <person name="Dupont C."/>
            <person name="Frickenhaus S."/>
            <person name="Maumus F."/>
            <person name="Mcmullan M."/>
            <person name="Sanges R."/>
            <person name="Schmutz J."/>
            <person name="Toseland A."/>
            <person name="Valas R."/>
            <person name="Veluchamy A."/>
            <person name="Ward B.J."/>
            <person name="Allen A."/>
            <person name="Barry K."/>
            <person name="Falciatore A."/>
            <person name="Ferrante M."/>
            <person name="Fortunato A.E."/>
            <person name="Gloeckner G."/>
            <person name="Gruber A."/>
            <person name="Hipkin R."/>
            <person name="Janech M."/>
            <person name="Kroth P."/>
            <person name="Leese F."/>
            <person name="Lindquist E."/>
            <person name="Lyon B.R."/>
            <person name="Martin J."/>
            <person name="Mayer C."/>
            <person name="Parker M."/>
            <person name="Quesneville H."/>
            <person name="Raymond J."/>
            <person name="Uhlig C."/>
            <person name="Valentin K.U."/>
            <person name="Worden A.Z."/>
            <person name="Armbrust E.V."/>
            <person name="Bowler C."/>
            <person name="Green B."/>
            <person name="Moulton V."/>
            <person name="Van Oosterhout C."/>
            <person name="Grigoriev I."/>
        </authorList>
    </citation>
    <scope>NUCLEOTIDE SEQUENCE [LARGE SCALE GENOMIC DNA]</scope>
    <source>
        <strain evidence="2 3">CCMP1102</strain>
    </source>
</reference>
<name>A0A1E7FPC0_9STRA</name>
<gene>
    <name evidence="2" type="ORF">FRACYDRAFT_235710</name>
</gene>
<dbReference type="EMBL" id="KV784355">
    <property type="protein sequence ID" value="OEU19653.1"/>
    <property type="molecule type" value="Genomic_DNA"/>
</dbReference>
<feature type="compositionally biased region" description="Basic residues" evidence="1">
    <location>
        <begin position="30"/>
        <end position="43"/>
    </location>
</feature>
<dbReference type="AlphaFoldDB" id="A0A1E7FPC0"/>
<evidence type="ECO:0000256" key="1">
    <source>
        <dbReference type="SAM" id="MobiDB-lite"/>
    </source>
</evidence>
<feature type="compositionally biased region" description="Acidic residues" evidence="1">
    <location>
        <begin position="1"/>
        <end position="13"/>
    </location>
</feature>
<dbReference type="InParanoid" id="A0A1E7FPC0"/>
<feature type="compositionally biased region" description="Polar residues" evidence="1">
    <location>
        <begin position="407"/>
        <end position="418"/>
    </location>
</feature>
<organism evidence="2 3">
    <name type="scientific">Fragilariopsis cylindrus CCMP1102</name>
    <dbReference type="NCBI Taxonomy" id="635003"/>
    <lineage>
        <taxon>Eukaryota</taxon>
        <taxon>Sar</taxon>
        <taxon>Stramenopiles</taxon>
        <taxon>Ochrophyta</taxon>
        <taxon>Bacillariophyta</taxon>
        <taxon>Bacillariophyceae</taxon>
        <taxon>Bacillariophycidae</taxon>
        <taxon>Bacillariales</taxon>
        <taxon>Bacillariaceae</taxon>
        <taxon>Fragilariopsis</taxon>
    </lineage>
</organism>
<proteinExistence type="predicted"/>
<feature type="compositionally biased region" description="Acidic residues" evidence="1">
    <location>
        <begin position="245"/>
        <end position="255"/>
    </location>
</feature>
<feature type="region of interest" description="Disordered" evidence="1">
    <location>
        <begin position="1"/>
        <end position="87"/>
    </location>
</feature>
<evidence type="ECO:0000313" key="3">
    <source>
        <dbReference type="Proteomes" id="UP000095751"/>
    </source>
</evidence>